<keyword evidence="4" id="KW-0521">NADP</keyword>
<evidence type="ECO:0000256" key="6">
    <source>
        <dbReference type="ARBA" id="ARBA00023002"/>
    </source>
</evidence>
<dbReference type="CDD" id="cd05339">
    <property type="entry name" value="17beta-HSDXI-like_SDR_c"/>
    <property type="match status" value="1"/>
</dbReference>
<dbReference type="Proteomes" id="UP000694866">
    <property type="component" value="Unplaced"/>
</dbReference>
<dbReference type="RefSeq" id="XP_011303307.1">
    <property type="nucleotide sequence ID" value="XM_011305005.1"/>
</dbReference>
<dbReference type="OrthoDB" id="10253736at2759"/>
<evidence type="ECO:0000256" key="10">
    <source>
        <dbReference type="ARBA" id="ARBA00068717"/>
    </source>
</evidence>
<evidence type="ECO:0000256" key="12">
    <source>
        <dbReference type="RuleBase" id="RU000363"/>
    </source>
</evidence>
<evidence type="ECO:0000256" key="11">
    <source>
        <dbReference type="ARBA" id="ARBA00082544"/>
    </source>
</evidence>
<gene>
    <name evidence="15" type="primary">LOC105266664</name>
</gene>
<dbReference type="GeneID" id="105266664"/>
<evidence type="ECO:0000256" key="9">
    <source>
        <dbReference type="ARBA" id="ARBA00059620"/>
    </source>
</evidence>
<sequence length="354" mass="40136">MRRSRFFEFKRMDFKEVVNVISDAVVVMGFSVIYIIEALLRALIPRRYQRKIIKGEVALVTGGAGGIGRLISIKLAQRGAYVVIWDINEPGIQQVVKEIRAFGGKCIGYTCDITDRNQIYRIAKTVKIEVGNVTIVVNNAGYICGKTFMNIPDDEIERTFKVNILAHYWINKAFLEEMMKDNHGHIVTIASVAGLMGTYNCTDYSATKFAAIGYHESLFTELKMHGYDGIQTTLVCPYFVNTGMFPGVKPRLLPQLEPEYVAEEVVQGILTDQVNVTLPSSVKYFVPLKSWLPPKVSWSLMYTLLKGPQTMMMLNKYENNDTYEGKKLDCEDARRNSRYEQLTDFEHISSAPAM</sequence>
<proteinExistence type="inferred from homology"/>
<keyword evidence="14" id="KW-1185">Reference proteome</keyword>
<evidence type="ECO:0000256" key="4">
    <source>
        <dbReference type="ARBA" id="ARBA00022857"/>
    </source>
</evidence>
<evidence type="ECO:0000256" key="7">
    <source>
        <dbReference type="ARBA" id="ARBA00023098"/>
    </source>
</evidence>
<dbReference type="PRINTS" id="PR00080">
    <property type="entry name" value="SDRFAMILY"/>
</dbReference>
<keyword evidence="6" id="KW-0560">Oxidoreductase</keyword>
<keyword evidence="7" id="KW-0443">Lipid metabolism</keyword>
<keyword evidence="5 13" id="KW-1133">Transmembrane helix</keyword>
<protein>
    <recommendedName>
        <fullName evidence="10">Short-chain dehydrogenase/reductase 3</fullName>
    </recommendedName>
    <alternativeName>
        <fullName evidence="11">Retinal short-chain dehydrogenase/reductase 1</fullName>
    </alternativeName>
</protein>
<keyword evidence="3 13" id="KW-0812">Transmembrane</keyword>
<name>A0A9R1T5Y0_9HYME</name>
<accession>A0A9R1T5Y0</accession>
<dbReference type="GO" id="GO:0052650">
    <property type="term" value="F:all-trans-retinol dehydrogenase (NADP+) activity"/>
    <property type="evidence" value="ECO:0007669"/>
    <property type="project" value="UniProtKB-ARBA"/>
</dbReference>
<dbReference type="InterPro" id="IPR036291">
    <property type="entry name" value="NAD(P)-bd_dom_sf"/>
</dbReference>
<dbReference type="InterPro" id="IPR002347">
    <property type="entry name" value="SDR_fam"/>
</dbReference>
<organism evidence="14 15">
    <name type="scientific">Fopius arisanus</name>
    <dbReference type="NCBI Taxonomy" id="64838"/>
    <lineage>
        <taxon>Eukaryota</taxon>
        <taxon>Metazoa</taxon>
        <taxon>Ecdysozoa</taxon>
        <taxon>Arthropoda</taxon>
        <taxon>Hexapoda</taxon>
        <taxon>Insecta</taxon>
        <taxon>Pterygota</taxon>
        <taxon>Neoptera</taxon>
        <taxon>Endopterygota</taxon>
        <taxon>Hymenoptera</taxon>
        <taxon>Apocrita</taxon>
        <taxon>Ichneumonoidea</taxon>
        <taxon>Braconidae</taxon>
        <taxon>Opiinae</taxon>
        <taxon>Fopius</taxon>
    </lineage>
</organism>
<evidence type="ECO:0000256" key="1">
    <source>
        <dbReference type="ARBA" id="ARBA00004141"/>
    </source>
</evidence>
<evidence type="ECO:0000256" key="8">
    <source>
        <dbReference type="ARBA" id="ARBA00023136"/>
    </source>
</evidence>
<dbReference type="GO" id="GO:0005811">
    <property type="term" value="C:lipid droplet"/>
    <property type="evidence" value="ECO:0007669"/>
    <property type="project" value="TreeGrafter"/>
</dbReference>
<feature type="transmembrane region" description="Helical" evidence="13">
    <location>
        <begin position="20"/>
        <end position="44"/>
    </location>
</feature>
<dbReference type="AlphaFoldDB" id="A0A9R1T5Y0"/>
<comment type="subcellular location">
    <subcellularLocation>
        <location evidence="1">Membrane</location>
        <topology evidence="1">Multi-pass membrane protein</topology>
    </subcellularLocation>
</comment>
<evidence type="ECO:0000256" key="13">
    <source>
        <dbReference type="SAM" id="Phobius"/>
    </source>
</evidence>
<dbReference type="Pfam" id="PF00106">
    <property type="entry name" value="adh_short"/>
    <property type="match status" value="1"/>
</dbReference>
<dbReference type="PRINTS" id="PR00081">
    <property type="entry name" value="GDHRDH"/>
</dbReference>
<dbReference type="KEGG" id="fas:105266664"/>
<reference evidence="15" key="1">
    <citation type="submission" date="2025-08" db="UniProtKB">
        <authorList>
            <consortium name="RefSeq"/>
        </authorList>
    </citation>
    <scope>IDENTIFICATION</scope>
    <source>
        <strain evidence="15">USDA-PBARC FA_bdor</strain>
        <tissue evidence="15">Whole organism</tissue>
    </source>
</reference>
<dbReference type="PANTHER" id="PTHR24322">
    <property type="entry name" value="PKSB"/>
    <property type="match status" value="1"/>
</dbReference>
<dbReference type="GO" id="GO:0016020">
    <property type="term" value="C:membrane"/>
    <property type="evidence" value="ECO:0007669"/>
    <property type="project" value="UniProtKB-SubCell"/>
</dbReference>
<comment type="similarity">
    <text evidence="2 12">Belongs to the short-chain dehydrogenases/reductases (SDR) family.</text>
</comment>
<evidence type="ECO:0000313" key="14">
    <source>
        <dbReference type="Proteomes" id="UP000694866"/>
    </source>
</evidence>
<dbReference type="PANTHER" id="PTHR24322:SF729">
    <property type="entry name" value="MIP05442P"/>
    <property type="match status" value="1"/>
</dbReference>
<comment type="function">
    <text evidence="9">Catalyzes the reduction of all-trans-retinal to all-trans-retinol in the presence of NADPH.</text>
</comment>
<dbReference type="FunFam" id="3.40.50.720:FF:000131">
    <property type="entry name" value="Short-chain dehydrogenase/reductase 3"/>
    <property type="match status" value="1"/>
</dbReference>
<evidence type="ECO:0000313" key="15">
    <source>
        <dbReference type="RefSeq" id="XP_011303307.1"/>
    </source>
</evidence>
<dbReference type="SUPFAM" id="SSF51735">
    <property type="entry name" value="NAD(P)-binding Rossmann-fold domains"/>
    <property type="match status" value="1"/>
</dbReference>
<evidence type="ECO:0000256" key="3">
    <source>
        <dbReference type="ARBA" id="ARBA00022692"/>
    </source>
</evidence>
<evidence type="ECO:0000256" key="5">
    <source>
        <dbReference type="ARBA" id="ARBA00022989"/>
    </source>
</evidence>
<dbReference type="Gene3D" id="3.40.50.720">
    <property type="entry name" value="NAD(P)-binding Rossmann-like Domain"/>
    <property type="match status" value="1"/>
</dbReference>
<keyword evidence="8 13" id="KW-0472">Membrane</keyword>
<evidence type="ECO:0000256" key="2">
    <source>
        <dbReference type="ARBA" id="ARBA00006484"/>
    </source>
</evidence>